<dbReference type="Gene3D" id="3.40.50.2000">
    <property type="entry name" value="Glycogen Phosphorylase B"/>
    <property type="match status" value="2"/>
</dbReference>
<accession>A0ABV8AU89</accession>
<comment type="caution">
    <text evidence="1">The sequence shown here is derived from an EMBL/GenBank/DDBJ whole genome shotgun (WGS) entry which is preliminary data.</text>
</comment>
<dbReference type="SUPFAM" id="SSF53756">
    <property type="entry name" value="UDP-Glycosyltransferase/glycogen phosphorylase"/>
    <property type="match status" value="1"/>
</dbReference>
<dbReference type="EMBL" id="JBHRZS010000007">
    <property type="protein sequence ID" value="MFC3880392.1"/>
    <property type="molecule type" value="Genomic_DNA"/>
</dbReference>
<organism evidence="1 2">
    <name type="scientific">Algoriphagus namhaensis</name>
    <dbReference type="NCBI Taxonomy" id="915353"/>
    <lineage>
        <taxon>Bacteria</taxon>
        <taxon>Pseudomonadati</taxon>
        <taxon>Bacteroidota</taxon>
        <taxon>Cytophagia</taxon>
        <taxon>Cytophagales</taxon>
        <taxon>Cyclobacteriaceae</taxon>
        <taxon>Algoriphagus</taxon>
    </lineage>
</organism>
<keyword evidence="2" id="KW-1185">Reference proteome</keyword>
<protein>
    <submittedName>
        <fullName evidence="1">Glycosyltransferase</fullName>
    </submittedName>
</protein>
<dbReference type="Proteomes" id="UP001595805">
    <property type="component" value="Unassembled WGS sequence"/>
</dbReference>
<sequence length="417" mass="47508">MKVVIVISGLRGVFYASLEIARRLSLKGTEVVFASATDLGDRLQPYPYDFHKLPEMGIPKSFEVDFHLSFLQAIDDLNGDTYLIDLECPIYVMACIALDRKVLILNHFLPIPTHSDLPIPNRAIIPGEGFSGLGLMVRLSWLSSRSKHWIKAWVQRLKQNSTDRRSLLIKLSKAMGLRTRNFLFSRTLLPGPYLYFSKIPMLHITSSELDFEHQLRPTEYYVGPMIFKDRLDPVDSKTVGQIEKVINDAKKRNQKIIYCALSSLKAIEQTFLSKLVEVFRYEEEIQVIVGLGDKSQPPEGSLPENIHFFSWVPMQQILPFADCALISAGFHTIHECISYEVPMLAFSLGTTDQNGFLARIKSKKIGLAIAMSNSPQAINMKMHELLQSKEVKESLLLMRANFQKYEEQEILEKLLLD</sequence>
<proteinExistence type="predicted"/>
<evidence type="ECO:0000313" key="1">
    <source>
        <dbReference type="EMBL" id="MFC3880392.1"/>
    </source>
</evidence>
<evidence type="ECO:0000313" key="2">
    <source>
        <dbReference type="Proteomes" id="UP001595805"/>
    </source>
</evidence>
<reference evidence="2" key="1">
    <citation type="journal article" date="2019" name="Int. J. Syst. Evol. Microbiol.">
        <title>The Global Catalogue of Microorganisms (GCM) 10K type strain sequencing project: providing services to taxonomists for standard genome sequencing and annotation.</title>
        <authorList>
            <consortium name="The Broad Institute Genomics Platform"/>
            <consortium name="The Broad Institute Genome Sequencing Center for Infectious Disease"/>
            <person name="Wu L."/>
            <person name="Ma J."/>
        </authorList>
    </citation>
    <scope>NUCLEOTIDE SEQUENCE [LARGE SCALE GENOMIC DNA]</scope>
    <source>
        <strain evidence="2">CCUG 60523</strain>
    </source>
</reference>
<dbReference type="RefSeq" id="WP_377905751.1">
    <property type="nucleotide sequence ID" value="NZ_JBHRZS010000007.1"/>
</dbReference>
<name>A0ABV8AU89_9BACT</name>
<gene>
    <name evidence="1" type="ORF">ACFOSV_09410</name>
</gene>